<reference evidence="1" key="1">
    <citation type="submission" date="2020-04" db="EMBL/GenBank/DDBJ databases">
        <authorList>
            <person name="Chiriac C."/>
            <person name="Salcher M."/>
            <person name="Ghai R."/>
            <person name="Kavagutti S V."/>
        </authorList>
    </citation>
    <scope>NUCLEOTIDE SEQUENCE</scope>
</reference>
<name>A0A6J5MZU6_9CAUD</name>
<proteinExistence type="predicted"/>
<sequence>MELLHRRTDGTFVITYNGKPYHVTQDDPLYAEVATAAVGIDLPPEPGPPAEVVLPQPPQPTRAELMAQLLRIQAQIEALP</sequence>
<dbReference type="EMBL" id="LR796546">
    <property type="protein sequence ID" value="CAB4150560.1"/>
    <property type="molecule type" value="Genomic_DNA"/>
</dbReference>
<protein>
    <submittedName>
        <fullName evidence="1">Uncharacterized protein</fullName>
    </submittedName>
</protein>
<organism evidence="1">
    <name type="scientific">uncultured Caudovirales phage</name>
    <dbReference type="NCBI Taxonomy" id="2100421"/>
    <lineage>
        <taxon>Viruses</taxon>
        <taxon>Duplodnaviria</taxon>
        <taxon>Heunggongvirae</taxon>
        <taxon>Uroviricota</taxon>
        <taxon>Caudoviricetes</taxon>
        <taxon>Peduoviridae</taxon>
        <taxon>Maltschvirus</taxon>
        <taxon>Maltschvirus maltsch</taxon>
    </lineage>
</organism>
<evidence type="ECO:0000313" key="1">
    <source>
        <dbReference type="EMBL" id="CAB4150560.1"/>
    </source>
</evidence>
<gene>
    <name evidence="1" type="ORF">UFOVP568_44</name>
</gene>
<accession>A0A6J5MZU6</accession>